<evidence type="ECO:0000313" key="8">
    <source>
        <dbReference type="EMBL" id="EGO20505.1"/>
    </source>
</evidence>
<dbReference type="Proteomes" id="UP000008064">
    <property type="component" value="Unassembled WGS sequence"/>
</dbReference>
<dbReference type="KEGG" id="sla:SERLADRAFT_452601"/>
<dbReference type="PANTHER" id="PTHR23504:SF15">
    <property type="entry name" value="MAJOR FACILITATOR SUPERFAMILY (MFS) PROFILE DOMAIN-CONTAINING PROTEIN"/>
    <property type="match status" value="1"/>
</dbReference>
<dbReference type="OrthoDB" id="419616at2759"/>
<feature type="transmembrane region" description="Helical" evidence="6">
    <location>
        <begin position="424"/>
        <end position="442"/>
    </location>
</feature>
<sequence>MPFQQVDEETPLLVSEQLRKSRTPLPWGQFSIILFLQLSEPLTSQVISPFAPQLIRDIGITNGDEARVGYYVGLLHSLFFATEALTVLHWSRVSDHIGRKPVIILGMFGLSISMFCFGLSKTFWGLVLSRCLNGALNGNIGVMKSLVAEITDSTNMPHAYAYLPMAWSTGGALGPLIGGTLERPAERFPNIFGQSAFFKTYPYFLPCAIPAIFSMVCLFVSLFFLKETVPSPLRFGRIINRCHPQRNDSPHNSETAPKPALLEALSHSSPNDGTPLPLRALLTPQVLIAASTYATTSLMDIAFRTIQPVFFATPIALGGLGLTPPVIGKILASFGILNGLFQVFCFARLHAWLGTKGTYILGVVAAIPMMMTFPVISLLVQSQGLNITVWFVIGLQVFLSVVLCISYGAVFIYINGAAPNRASLGATNGIAQLVVSIMRAIGPAAVNSTWSLCLEKHYLGGWLVYYLMVSMVLLALGSGMLLPKNVWKN</sequence>
<feature type="transmembrane region" description="Helical" evidence="6">
    <location>
        <begin position="387"/>
        <end position="412"/>
    </location>
</feature>
<feature type="transmembrane region" description="Helical" evidence="6">
    <location>
        <begin position="102"/>
        <end position="120"/>
    </location>
</feature>
<feature type="transmembrane region" description="Helical" evidence="6">
    <location>
        <begin position="462"/>
        <end position="482"/>
    </location>
</feature>
<dbReference type="SUPFAM" id="SSF103473">
    <property type="entry name" value="MFS general substrate transporter"/>
    <property type="match status" value="1"/>
</dbReference>
<dbReference type="HOGENOM" id="CLU_001265_54_6_1"/>
<dbReference type="InterPro" id="IPR020846">
    <property type="entry name" value="MFS_dom"/>
</dbReference>
<feature type="transmembrane region" description="Helical" evidence="6">
    <location>
        <begin position="301"/>
        <end position="320"/>
    </location>
</feature>
<dbReference type="Pfam" id="PF07690">
    <property type="entry name" value="MFS_1"/>
    <property type="match status" value="1"/>
</dbReference>
<dbReference type="EMBL" id="GL945440">
    <property type="protein sequence ID" value="EGO20505.1"/>
    <property type="molecule type" value="Genomic_DNA"/>
</dbReference>
<keyword evidence="4 6" id="KW-1133">Transmembrane helix</keyword>
<accession>F8P7U7</accession>
<name>F8P7U7_SERL9</name>
<evidence type="ECO:0000256" key="6">
    <source>
        <dbReference type="SAM" id="Phobius"/>
    </source>
</evidence>
<gene>
    <name evidence="8" type="ORF">SERLADRAFT_452601</name>
</gene>
<proteinExistence type="predicted"/>
<dbReference type="GeneID" id="18816846"/>
<evidence type="ECO:0000259" key="7">
    <source>
        <dbReference type="PROSITE" id="PS50850"/>
    </source>
</evidence>
<dbReference type="RefSeq" id="XP_007322471.1">
    <property type="nucleotide sequence ID" value="XM_007322409.1"/>
</dbReference>
<keyword evidence="2" id="KW-0813">Transport</keyword>
<dbReference type="GO" id="GO:0016020">
    <property type="term" value="C:membrane"/>
    <property type="evidence" value="ECO:0007669"/>
    <property type="project" value="UniProtKB-SubCell"/>
</dbReference>
<feature type="transmembrane region" description="Helical" evidence="6">
    <location>
        <begin position="359"/>
        <end position="381"/>
    </location>
</feature>
<dbReference type="InterPro" id="IPR001958">
    <property type="entry name" value="Tet-R_TetA/multi-R_MdtG-like"/>
</dbReference>
<keyword evidence="3 6" id="KW-0812">Transmembrane</keyword>
<feature type="transmembrane region" description="Helical" evidence="6">
    <location>
        <begin position="68"/>
        <end position="90"/>
    </location>
</feature>
<evidence type="ECO:0000256" key="2">
    <source>
        <dbReference type="ARBA" id="ARBA00022448"/>
    </source>
</evidence>
<evidence type="ECO:0000256" key="1">
    <source>
        <dbReference type="ARBA" id="ARBA00004141"/>
    </source>
</evidence>
<dbReference type="AlphaFoldDB" id="F8P7U7"/>
<protein>
    <recommendedName>
        <fullName evidence="7">Major facilitator superfamily (MFS) profile domain-containing protein</fullName>
    </recommendedName>
</protein>
<dbReference type="InterPro" id="IPR036259">
    <property type="entry name" value="MFS_trans_sf"/>
</dbReference>
<comment type="subcellular location">
    <subcellularLocation>
        <location evidence="1">Membrane</location>
        <topology evidence="1">Multi-pass membrane protein</topology>
    </subcellularLocation>
</comment>
<evidence type="ECO:0000256" key="3">
    <source>
        <dbReference type="ARBA" id="ARBA00022692"/>
    </source>
</evidence>
<reference evidence="8" key="1">
    <citation type="submission" date="2011-04" db="EMBL/GenBank/DDBJ databases">
        <title>Evolution of plant cell wall degrading machinery underlies the functional diversity of forest fungi.</title>
        <authorList>
            <consortium name="US DOE Joint Genome Institute (JGI-PGF)"/>
            <person name="Eastwood D.C."/>
            <person name="Floudas D."/>
            <person name="Binder M."/>
            <person name="Majcherczyk A."/>
            <person name="Schneider P."/>
            <person name="Aerts A."/>
            <person name="Asiegbu F.O."/>
            <person name="Baker S.E."/>
            <person name="Barry K."/>
            <person name="Bendiksby M."/>
            <person name="Blumentritt M."/>
            <person name="Coutinho P.M."/>
            <person name="Cullen D."/>
            <person name="Cullen D."/>
            <person name="Gathman A."/>
            <person name="Goodell B."/>
            <person name="Henrissat B."/>
            <person name="Ihrmark K."/>
            <person name="Kauserud H."/>
            <person name="Kohler A."/>
            <person name="LaButti K."/>
            <person name="Lapidus A."/>
            <person name="Lavin J.L."/>
            <person name="Lee Y.-H."/>
            <person name="Lindquist E."/>
            <person name="Lilly W."/>
            <person name="Lucas S."/>
            <person name="Morin E."/>
            <person name="Murat C."/>
            <person name="Oguiza J.A."/>
            <person name="Park J."/>
            <person name="Pisabarro A.G."/>
            <person name="Riley R."/>
            <person name="Rosling A."/>
            <person name="Salamov A."/>
            <person name="Schmidt O."/>
            <person name="Schmutz J."/>
            <person name="Skrede I."/>
            <person name="Stenlid J."/>
            <person name="Wiebenga A."/>
            <person name="Xie X."/>
            <person name="Kues U."/>
            <person name="Hibbett D.S."/>
            <person name="Hoffmeister D."/>
            <person name="Hogberg N."/>
            <person name="Martin F."/>
            <person name="Grigoriev I.V."/>
            <person name="Watkinson S.C."/>
        </authorList>
    </citation>
    <scope>NUCLEOTIDE SEQUENCE</scope>
    <source>
        <strain evidence="8">S7.9</strain>
    </source>
</reference>
<feature type="domain" description="Major facilitator superfamily (MFS) profile" evidence="7">
    <location>
        <begin position="29"/>
        <end position="487"/>
    </location>
</feature>
<feature type="transmembrane region" description="Helical" evidence="6">
    <location>
        <begin position="203"/>
        <end position="225"/>
    </location>
</feature>
<dbReference type="PANTHER" id="PTHR23504">
    <property type="entry name" value="MAJOR FACILITATOR SUPERFAMILY DOMAIN-CONTAINING PROTEIN 10"/>
    <property type="match status" value="1"/>
</dbReference>
<dbReference type="InterPro" id="IPR011701">
    <property type="entry name" value="MFS"/>
</dbReference>
<organism>
    <name type="scientific">Serpula lacrymans var. lacrymans (strain S7.9)</name>
    <name type="common">Dry rot fungus</name>
    <dbReference type="NCBI Taxonomy" id="578457"/>
    <lineage>
        <taxon>Eukaryota</taxon>
        <taxon>Fungi</taxon>
        <taxon>Dikarya</taxon>
        <taxon>Basidiomycota</taxon>
        <taxon>Agaricomycotina</taxon>
        <taxon>Agaricomycetes</taxon>
        <taxon>Agaricomycetidae</taxon>
        <taxon>Boletales</taxon>
        <taxon>Coniophorineae</taxon>
        <taxon>Serpulaceae</taxon>
        <taxon>Serpula</taxon>
    </lineage>
</organism>
<dbReference type="GO" id="GO:0022857">
    <property type="term" value="F:transmembrane transporter activity"/>
    <property type="evidence" value="ECO:0007669"/>
    <property type="project" value="InterPro"/>
</dbReference>
<dbReference type="Gene3D" id="1.20.1250.20">
    <property type="entry name" value="MFS general substrate transporter like domains"/>
    <property type="match status" value="1"/>
</dbReference>
<dbReference type="PROSITE" id="PS50850">
    <property type="entry name" value="MFS"/>
    <property type="match status" value="1"/>
</dbReference>
<feature type="transmembrane region" description="Helical" evidence="6">
    <location>
        <begin position="326"/>
        <end position="347"/>
    </location>
</feature>
<keyword evidence="5 6" id="KW-0472">Membrane</keyword>
<evidence type="ECO:0000256" key="5">
    <source>
        <dbReference type="ARBA" id="ARBA00023136"/>
    </source>
</evidence>
<dbReference type="PRINTS" id="PR01035">
    <property type="entry name" value="TCRTETA"/>
</dbReference>
<evidence type="ECO:0000256" key="4">
    <source>
        <dbReference type="ARBA" id="ARBA00022989"/>
    </source>
</evidence>